<name>A0ABP0S476_9DINO</name>
<dbReference type="EMBL" id="CAXAMN010026940">
    <property type="protein sequence ID" value="CAK9107149.1"/>
    <property type="molecule type" value="Genomic_DNA"/>
</dbReference>
<dbReference type="PANTHER" id="PTHR34407:SF1">
    <property type="entry name" value="SGNH HYDROLASE-TYPE ESTERASE DOMAIN-CONTAINING PROTEIN"/>
    <property type="match status" value="1"/>
</dbReference>
<comment type="caution">
    <text evidence="1">The sequence shown here is derived from an EMBL/GenBank/DDBJ whole genome shotgun (WGS) entry which is preliminary data.</text>
</comment>
<dbReference type="Proteomes" id="UP001642484">
    <property type="component" value="Unassembled WGS sequence"/>
</dbReference>
<sequence length="455" mass="52086">MPRPGSGPRLPNHLQVKPASWFYLPDDVGNLPLLPDEVWDASLDMDSQHFPLLQALLLRLQRNETVRIQIYGGSMTFGEGCCTSCKLRQRDCSWPMQVLARLRQSFPGATILMDHRARGGCDLECSLPEVVMTLSGSDTVYDWLIMDFSQNGMGRLTTFEEIVRVCHFFLPNTLVMVIYSRDMVNKPGNYRDKKMYETYRAVSKHYKLPFLNYEAAMQKFISTGGNETLMWSSKSRHPKFSAHAFYADMLSYFCNRQLEELEKVDAKSDVSTLMPVLRKPRDLQPDQEFIKPLQEKVSLANIDVCVFPLTQHVAREPSSSSPRSSATQQWSLYEDRPNKPGWITTTENGEAISFNMTFSSRPKLMVQYLRSYNNIGDAEMHFDSSYLWIWKGQRNLGVRDTFTLKGAWAEKISVTQNALFTKEKLKPNVNEVNTATISFRLAKGPKFKLISLISC</sequence>
<protein>
    <submittedName>
        <fullName evidence="1">Uncharacterized protein</fullName>
    </submittedName>
</protein>
<keyword evidence="2" id="KW-1185">Reference proteome</keyword>
<reference evidence="1 2" key="1">
    <citation type="submission" date="2024-02" db="EMBL/GenBank/DDBJ databases">
        <authorList>
            <person name="Chen Y."/>
            <person name="Shah S."/>
            <person name="Dougan E. K."/>
            <person name="Thang M."/>
            <person name="Chan C."/>
        </authorList>
    </citation>
    <scope>NUCLEOTIDE SEQUENCE [LARGE SCALE GENOMIC DNA]</scope>
</reference>
<gene>
    <name evidence="1" type="ORF">CCMP2556_LOCUS50038</name>
</gene>
<evidence type="ECO:0000313" key="2">
    <source>
        <dbReference type="Proteomes" id="UP001642484"/>
    </source>
</evidence>
<dbReference type="SUPFAM" id="SSF52266">
    <property type="entry name" value="SGNH hydrolase"/>
    <property type="match status" value="1"/>
</dbReference>
<proteinExistence type="predicted"/>
<evidence type="ECO:0000313" key="1">
    <source>
        <dbReference type="EMBL" id="CAK9107149.1"/>
    </source>
</evidence>
<dbReference type="PANTHER" id="PTHR34407">
    <property type="entry name" value="EXPRESSED PROTEIN"/>
    <property type="match status" value="1"/>
</dbReference>
<accession>A0ABP0S476</accession>
<organism evidence="1 2">
    <name type="scientific">Durusdinium trenchii</name>
    <dbReference type="NCBI Taxonomy" id="1381693"/>
    <lineage>
        <taxon>Eukaryota</taxon>
        <taxon>Sar</taxon>
        <taxon>Alveolata</taxon>
        <taxon>Dinophyceae</taxon>
        <taxon>Suessiales</taxon>
        <taxon>Symbiodiniaceae</taxon>
        <taxon>Durusdinium</taxon>
    </lineage>
</organism>